<dbReference type="STRING" id="1688.BCUN_1908"/>
<keyword evidence="9" id="KW-1185">Reference proteome</keyword>
<accession>A0A087APP5</accession>
<dbReference type="EMBL" id="JGYV01000018">
    <property type="protein sequence ID" value="KFI60745.1"/>
    <property type="molecule type" value="Genomic_DNA"/>
</dbReference>
<evidence type="ECO:0000313" key="8">
    <source>
        <dbReference type="EMBL" id="KFI60745.1"/>
    </source>
</evidence>
<evidence type="ECO:0000256" key="2">
    <source>
        <dbReference type="ARBA" id="ARBA00022448"/>
    </source>
</evidence>
<comment type="subcellular location">
    <subcellularLocation>
        <location evidence="1">Cell membrane</location>
        <topology evidence="1">Multi-pass membrane protein</topology>
    </subcellularLocation>
</comment>
<dbReference type="GO" id="GO:0022857">
    <property type="term" value="F:transmembrane transporter activity"/>
    <property type="evidence" value="ECO:0007669"/>
    <property type="project" value="InterPro"/>
</dbReference>
<dbReference type="GO" id="GO:0005886">
    <property type="term" value="C:plasma membrane"/>
    <property type="evidence" value="ECO:0007669"/>
    <property type="project" value="UniProtKB-SubCell"/>
</dbReference>
<feature type="domain" description="Major facilitator superfamily (MFS) profile" evidence="7">
    <location>
        <begin position="1"/>
        <end position="152"/>
    </location>
</feature>
<gene>
    <name evidence="8" type="ORF">BCUN_1908</name>
</gene>
<dbReference type="PANTHER" id="PTHR42718:SF9">
    <property type="entry name" value="MAJOR FACILITATOR SUPERFAMILY MULTIDRUG TRANSPORTER MFSC"/>
    <property type="match status" value="1"/>
</dbReference>
<evidence type="ECO:0000256" key="5">
    <source>
        <dbReference type="ARBA" id="ARBA00023136"/>
    </source>
</evidence>
<dbReference type="Pfam" id="PF07690">
    <property type="entry name" value="MFS_1"/>
    <property type="match status" value="1"/>
</dbReference>
<keyword evidence="2" id="KW-0813">Transport</keyword>
<name>A0A087APP5_9BIFI</name>
<dbReference type="InterPro" id="IPR036259">
    <property type="entry name" value="MFS_trans_sf"/>
</dbReference>
<dbReference type="PROSITE" id="PS50850">
    <property type="entry name" value="MFS"/>
    <property type="match status" value="1"/>
</dbReference>
<evidence type="ECO:0000256" key="6">
    <source>
        <dbReference type="SAM" id="Phobius"/>
    </source>
</evidence>
<feature type="transmembrane region" description="Helical" evidence="6">
    <location>
        <begin position="122"/>
        <end position="145"/>
    </location>
</feature>
<organism evidence="8 9">
    <name type="scientific">Bifidobacterium cuniculi</name>
    <dbReference type="NCBI Taxonomy" id="1688"/>
    <lineage>
        <taxon>Bacteria</taxon>
        <taxon>Bacillati</taxon>
        <taxon>Actinomycetota</taxon>
        <taxon>Actinomycetes</taxon>
        <taxon>Bifidobacteriales</taxon>
        <taxon>Bifidobacteriaceae</taxon>
        <taxon>Bifidobacterium</taxon>
    </lineage>
</organism>
<proteinExistence type="predicted"/>
<evidence type="ECO:0000313" key="9">
    <source>
        <dbReference type="Proteomes" id="UP000029067"/>
    </source>
</evidence>
<keyword evidence="3 6" id="KW-0812">Transmembrane</keyword>
<reference evidence="8 9" key="1">
    <citation type="submission" date="2014-03" db="EMBL/GenBank/DDBJ databases">
        <title>Genomics of Bifidobacteria.</title>
        <authorList>
            <person name="Ventura M."/>
            <person name="Milani C."/>
            <person name="Lugli G.A."/>
        </authorList>
    </citation>
    <scope>NUCLEOTIDE SEQUENCE [LARGE SCALE GENOMIC DNA]</scope>
    <source>
        <strain evidence="8 9">LMG 10738</strain>
    </source>
</reference>
<evidence type="ECO:0000256" key="1">
    <source>
        <dbReference type="ARBA" id="ARBA00004651"/>
    </source>
</evidence>
<feature type="transmembrane region" description="Helical" evidence="6">
    <location>
        <begin position="39"/>
        <end position="61"/>
    </location>
</feature>
<evidence type="ECO:0000256" key="3">
    <source>
        <dbReference type="ARBA" id="ARBA00022692"/>
    </source>
</evidence>
<dbReference type="PANTHER" id="PTHR42718">
    <property type="entry name" value="MAJOR FACILITATOR SUPERFAMILY MULTIDRUG TRANSPORTER MFSC"/>
    <property type="match status" value="1"/>
</dbReference>
<dbReference type="Proteomes" id="UP000029067">
    <property type="component" value="Unassembled WGS sequence"/>
</dbReference>
<dbReference type="eggNOG" id="COG2814">
    <property type="taxonomic scope" value="Bacteria"/>
</dbReference>
<dbReference type="AlphaFoldDB" id="A0A087APP5"/>
<dbReference type="Gene3D" id="1.20.1250.20">
    <property type="entry name" value="MFS general substrate transporter like domains"/>
    <property type="match status" value="1"/>
</dbReference>
<sequence>MLLVTRLVQAVTTGLSFPVVTSALMTLAPNGKAGMLLSVNSAIIGFGLAVAPSLSGLIITYRSLQTLFLLPAVVSAVLFVTGFFLLHDLHGRRDRKIDIPSVIMSLVTMATFMYGLNEVTRAPAMSLVLMGVAVAVSVFYARLVVDREGELI</sequence>
<feature type="transmembrane region" description="Helical" evidence="6">
    <location>
        <begin position="98"/>
        <end position="116"/>
    </location>
</feature>
<protein>
    <submittedName>
        <fullName evidence="8">Transporter, major facilitator family</fullName>
    </submittedName>
</protein>
<evidence type="ECO:0000259" key="7">
    <source>
        <dbReference type="PROSITE" id="PS50850"/>
    </source>
</evidence>
<dbReference type="OrthoDB" id="3177375at2"/>
<dbReference type="SUPFAM" id="SSF103473">
    <property type="entry name" value="MFS general substrate transporter"/>
    <property type="match status" value="1"/>
</dbReference>
<feature type="transmembrane region" description="Helical" evidence="6">
    <location>
        <begin position="6"/>
        <end position="27"/>
    </location>
</feature>
<comment type="caution">
    <text evidence="8">The sequence shown here is derived from an EMBL/GenBank/DDBJ whole genome shotgun (WGS) entry which is preliminary data.</text>
</comment>
<dbReference type="InterPro" id="IPR011701">
    <property type="entry name" value="MFS"/>
</dbReference>
<keyword evidence="5 6" id="KW-0472">Membrane</keyword>
<dbReference type="InterPro" id="IPR020846">
    <property type="entry name" value="MFS_dom"/>
</dbReference>
<keyword evidence="4 6" id="KW-1133">Transmembrane helix</keyword>
<feature type="transmembrane region" description="Helical" evidence="6">
    <location>
        <begin position="67"/>
        <end position="86"/>
    </location>
</feature>
<evidence type="ECO:0000256" key="4">
    <source>
        <dbReference type="ARBA" id="ARBA00022989"/>
    </source>
</evidence>